<accession>A7RZ17</accession>
<feature type="coiled-coil region" evidence="1">
    <location>
        <begin position="37"/>
        <end position="99"/>
    </location>
</feature>
<sequence length="151" mass="17646">MLNATFKDGFIMIRTTCDHMLEETLRKKVSGLELESVEDLKSQVHECKEGIKEWKKEDSALSKAKEKLNEEMIEEIDHLDNEIDNLDLVNKELSKYINNLHNNSAQTANKIDEVGKKQQGRKIRQLENKARYALWYCKHFGLELKEIKLKA</sequence>
<evidence type="ECO:0000256" key="1">
    <source>
        <dbReference type="SAM" id="Coils"/>
    </source>
</evidence>
<evidence type="ECO:0000313" key="2">
    <source>
        <dbReference type="EMBL" id="EDO43281.1"/>
    </source>
</evidence>
<dbReference type="PhylomeDB" id="A7RZ17"/>
<name>A7RZ17_NEMVE</name>
<keyword evidence="3" id="KW-1185">Reference proteome</keyword>
<dbReference type="InParanoid" id="A7RZ17"/>
<organism evidence="2 3">
    <name type="scientific">Nematostella vectensis</name>
    <name type="common">Starlet sea anemone</name>
    <dbReference type="NCBI Taxonomy" id="45351"/>
    <lineage>
        <taxon>Eukaryota</taxon>
        <taxon>Metazoa</taxon>
        <taxon>Cnidaria</taxon>
        <taxon>Anthozoa</taxon>
        <taxon>Hexacorallia</taxon>
        <taxon>Actiniaria</taxon>
        <taxon>Edwardsiidae</taxon>
        <taxon>Nematostella</taxon>
    </lineage>
</organism>
<keyword evidence="1" id="KW-0175">Coiled coil</keyword>
<proteinExistence type="predicted"/>
<dbReference type="AlphaFoldDB" id="A7RZ17"/>
<dbReference type="Proteomes" id="UP000001593">
    <property type="component" value="Unassembled WGS sequence"/>
</dbReference>
<dbReference type="HOGENOM" id="CLU_1733659_0_0_1"/>
<gene>
    <name evidence="2" type="ORF">NEMVEDRAFT_v1g204262</name>
</gene>
<reference evidence="2 3" key="1">
    <citation type="journal article" date="2007" name="Science">
        <title>Sea anemone genome reveals ancestral eumetazoan gene repertoire and genomic organization.</title>
        <authorList>
            <person name="Putnam N.H."/>
            <person name="Srivastava M."/>
            <person name="Hellsten U."/>
            <person name="Dirks B."/>
            <person name="Chapman J."/>
            <person name="Salamov A."/>
            <person name="Terry A."/>
            <person name="Shapiro H."/>
            <person name="Lindquist E."/>
            <person name="Kapitonov V.V."/>
            <person name="Jurka J."/>
            <person name="Genikhovich G."/>
            <person name="Grigoriev I.V."/>
            <person name="Lucas S.M."/>
            <person name="Steele R.E."/>
            <person name="Finnerty J.R."/>
            <person name="Technau U."/>
            <person name="Martindale M.Q."/>
            <person name="Rokhsar D.S."/>
        </authorList>
    </citation>
    <scope>NUCLEOTIDE SEQUENCE [LARGE SCALE GENOMIC DNA]</scope>
    <source>
        <strain evidence="3">CH2 X CH6</strain>
    </source>
</reference>
<dbReference type="EMBL" id="DS469555">
    <property type="protein sequence ID" value="EDO43281.1"/>
    <property type="molecule type" value="Genomic_DNA"/>
</dbReference>
<evidence type="ECO:0000313" key="3">
    <source>
        <dbReference type="Proteomes" id="UP000001593"/>
    </source>
</evidence>
<protein>
    <submittedName>
        <fullName evidence="2">Uncharacterized protein</fullName>
    </submittedName>
</protein>